<evidence type="ECO:0000256" key="1">
    <source>
        <dbReference type="ARBA" id="ARBA00022630"/>
    </source>
</evidence>
<sequence length="127" mass="14093">MIELDALEAIMGRRSIRKYTGEKLPDEDIEVLIRAAMNAPSGHNRQPWHFIVVDDRGILDKIPGYHPYAKMLDKASHGIVVLGDHKVQETDFWIHDCAAAIENILIAAHAKGLGAVWLGVHPSKALI</sequence>
<gene>
    <name evidence="5" type="ORF">S01H1_02418</name>
</gene>
<accession>X0SXL4</accession>
<dbReference type="Gene3D" id="3.40.109.10">
    <property type="entry name" value="NADH Oxidase"/>
    <property type="match status" value="1"/>
</dbReference>
<dbReference type="InterPro" id="IPR029479">
    <property type="entry name" value="Nitroreductase"/>
</dbReference>
<evidence type="ECO:0000313" key="5">
    <source>
        <dbReference type="EMBL" id="GAF85724.1"/>
    </source>
</evidence>
<keyword evidence="1" id="KW-0285">Flavoprotein</keyword>
<feature type="non-terminal residue" evidence="5">
    <location>
        <position position="127"/>
    </location>
</feature>
<keyword evidence="2" id="KW-0288">FMN</keyword>
<feature type="domain" description="Nitroreductase" evidence="4">
    <location>
        <begin position="10"/>
        <end position="59"/>
    </location>
</feature>
<proteinExistence type="predicted"/>
<dbReference type="AlphaFoldDB" id="X0SXL4"/>
<evidence type="ECO:0000259" key="4">
    <source>
        <dbReference type="Pfam" id="PF00881"/>
    </source>
</evidence>
<keyword evidence="3" id="KW-0560">Oxidoreductase</keyword>
<reference evidence="5" key="1">
    <citation type="journal article" date="2014" name="Front. Microbiol.">
        <title>High frequency of phylogenetically diverse reductive dehalogenase-homologous genes in deep subseafloor sedimentary metagenomes.</title>
        <authorList>
            <person name="Kawai M."/>
            <person name="Futagami T."/>
            <person name="Toyoda A."/>
            <person name="Takaki Y."/>
            <person name="Nishi S."/>
            <person name="Hori S."/>
            <person name="Arai W."/>
            <person name="Tsubouchi T."/>
            <person name="Morono Y."/>
            <person name="Uchiyama I."/>
            <person name="Ito T."/>
            <person name="Fujiyama A."/>
            <person name="Inagaki F."/>
            <person name="Takami H."/>
        </authorList>
    </citation>
    <scope>NUCLEOTIDE SEQUENCE</scope>
    <source>
        <strain evidence="5">Expedition CK06-06</strain>
    </source>
</reference>
<comment type="caution">
    <text evidence="5">The sequence shown here is derived from an EMBL/GenBank/DDBJ whole genome shotgun (WGS) entry which is preliminary data.</text>
</comment>
<protein>
    <recommendedName>
        <fullName evidence="4">Nitroreductase domain-containing protein</fullName>
    </recommendedName>
</protein>
<evidence type="ECO:0000256" key="3">
    <source>
        <dbReference type="ARBA" id="ARBA00023002"/>
    </source>
</evidence>
<dbReference type="PANTHER" id="PTHR23026:SF90">
    <property type="entry name" value="IODOTYROSINE DEIODINASE 1"/>
    <property type="match status" value="1"/>
</dbReference>
<dbReference type="GO" id="GO:0016491">
    <property type="term" value="F:oxidoreductase activity"/>
    <property type="evidence" value="ECO:0007669"/>
    <property type="project" value="UniProtKB-KW"/>
</dbReference>
<dbReference type="InterPro" id="IPR000415">
    <property type="entry name" value="Nitroreductase-like"/>
</dbReference>
<dbReference type="PANTHER" id="PTHR23026">
    <property type="entry name" value="NADPH NITROREDUCTASE"/>
    <property type="match status" value="1"/>
</dbReference>
<feature type="domain" description="Nitroreductase" evidence="4">
    <location>
        <begin position="68"/>
        <end position="123"/>
    </location>
</feature>
<dbReference type="SUPFAM" id="SSF55469">
    <property type="entry name" value="FMN-dependent nitroreductase-like"/>
    <property type="match status" value="1"/>
</dbReference>
<organism evidence="5">
    <name type="scientific">marine sediment metagenome</name>
    <dbReference type="NCBI Taxonomy" id="412755"/>
    <lineage>
        <taxon>unclassified sequences</taxon>
        <taxon>metagenomes</taxon>
        <taxon>ecological metagenomes</taxon>
    </lineage>
</organism>
<dbReference type="Pfam" id="PF00881">
    <property type="entry name" value="Nitroreductase"/>
    <property type="match status" value="2"/>
</dbReference>
<dbReference type="InterPro" id="IPR050627">
    <property type="entry name" value="Nitroreductase/BluB"/>
</dbReference>
<name>X0SXL4_9ZZZZ</name>
<dbReference type="EMBL" id="BARS01001160">
    <property type="protein sequence ID" value="GAF85724.1"/>
    <property type="molecule type" value="Genomic_DNA"/>
</dbReference>
<evidence type="ECO:0000256" key="2">
    <source>
        <dbReference type="ARBA" id="ARBA00022643"/>
    </source>
</evidence>
<dbReference type="CDD" id="cd02150">
    <property type="entry name" value="nitroreductase"/>
    <property type="match status" value="1"/>
</dbReference>